<feature type="non-terminal residue" evidence="3">
    <location>
        <position position="144"/>
    </location>
</feature>
<dbReference type="CDD" id="cd18186">
    <property type="entry name" value="BTB_POZ_ZBTB_KLHL-like"/>
    <property type="match status" value="1"/>
</dbReference>
<feature type="region of interest" description="Disordered" evidence="1">
    <location>
        <begin position="91"/>
        <end position="144"/>
    </location>
</feature>
<dbReference type="InterPro" id="IPR011333">
    <property type="entry name" value="SKP1/BTB/POZ_sf"/>
</dbReference>
<keyword evidence="4" id="KW-1185">Reference proteome</keyword>
<feature type="domain" description="BTB" evidence="2">
    <location>
        <begin position="55"/>
        <end position="84"/>
    </location>
</feature>
<evidence type="ECO:0000256" key="1">
    <source>
        <dbReference type="SAM" id="MobiDB-lite"/>
    </source>
</evidence>
<sequence length="144" mass="14414">MATMWGAAQESPVDKAVDVSVEKAVDVSVHTDFAPSGNQVLAEGIRGLYERRELCDACLTVGGEKFPVHRAMLASMSSNFRGFLHQLPSRAAAGAGAEAGADPMKGMLTPATAAAPHPPSPTAAGGAPPAAPTPAAPSAGAEGP</sequence>
<gene>
    <name evidence="3" type="ORF">PCOR1329_LOCUS5379</name>
</gene>
<reference evidence="3" key="1">
    <citation type="submission" date="2023-10" db="EMBL/GenBank/DDBJ databases">
        <authorList>
            <person name="Chen Y."/>
            <person name="Shah S."/>
            <person name="Dougan E. K."/>
            <person name="Thang M."/>
            <person name="Chan C."/>
        </authorList>
    </citation>
    <scope>NUCLEOTIDE SEQUENCE [LARGE SCALE GENOMIC DNA]</scope>
</reference>
<protein>
    <recommendedName>
        <fullName evidence="2">BTB domain-containing protein</fullName>
    </recommendedName>
</protein>
<dbReference type="SUPFAM" id="SSF54695">
    <property type="entry name" value="POZ domain"/>
    <property type="match status" value="1"/>
</dbReference>
<dbReference type="Proteomes" id="UP001189429">
    <property type="component" value="Unassembled WGS sequence"/>
</dbReference>
<dbReference type="Gene3D" id="3.30.710.10">
    <property type="entry name" value="Potassium Channel Kv1.1, Chain A"/>
    <property type="match status" value="1"/>
</dbReference>
<organism evidence="3 4">
    <name type="scientific">Prorocentrum cordatum</name>
    <dbReference type="NCBI Taxonomy" id="2364126"/>
    <lineage>
        <taxon>Eukaryota</taxon>
        <taxon>Sar</taxon>
        <taxon>Alveolata</taxon>
        <taxon>Dinophyceae</taxon>
        <taxon>Prorocentrales</taxon>
        <taxon>Prorocentraceae</taxon>
        <taxon>Prorocentrum</taxon>
    </lineage>
</organism>
<dbReference type="PROSITE" id="PS50097">
    <property type="entry name" value="BTB"/>
    <property type="match status" value="1"/>
</dbReference>
<evidence type="ECO:0000259" key="2">
    <source>
        <dbReference type="PROSITE" id="PS50097"/>
    </source>
</evidence>
<name>A0ABN9PS59_9DINO</name>
<proteinExistence type="predicted"/>
<comment type="caution">
    <text evidence="3">The sequence shown here is derived from an EMBL/GenBank/DDBJ whole genome shotgun (WGS) entry which is preliminary data.</text>
</comment>
<evidence type="ECO:0000313" key="4">
    <source>
        <dbReference type="Proteomes" id="UP001189429"/>
    </source>
</evidence>
<dbReference type="InterPro" id="IPR000210">
    <property type="entry name" value="BTB/POZ_dom"/>
</dbReference>
<accession>A0ABN9PS59</accession>
<evidence type="ECO:0000313" key="3">
    <source>
        <dbReference type="EMBL" id="CAK0795831.1"/>
    </source>
</evidence>
<dbReference type="Pfam" id="PF00651">
    <property type="entry name" value="BTB"/>
    <property type="match status" value="1"/>
</dbReference>
<dbReference type="EMBL" id="CAUYUJ010001418">
    <property type="protein sequence ID" value="CAK0795831.1"/>
    <property type="molecule type" value="Genomic_DNA"/>
</dbReference>
<feature type="compositionally biased region" description="Low complexity" evidence="1">
    <location>
        <begin position="91"/>
        <end position="101"/>
    </location>
</feature>